<dbReference type="GO" id="GO:0071470">
    <property type="term" value="P:cellular response to osmotic stress"/>
    <property type="evidence" value="ECO:0007669"/>
    <property type="project" value="InterPro"/>
</dbReference>
<dbReference type="SUPFAM" id="SSF50182">
    <property type="entry name" value="Sm-like ribonucleoproteins"/>
    <property type="match status" value="1"/>
</dbReference>
<feature type="transmembrane region" description="Helical" evidence="5">
    <location>
        <begin position="103"/>
        <end position="124"/>
    </location>
</feature>
<dbReference type="Pfam" id="PF00924">
    <property type="entry name" value="MS_channel_2nd"/>
    <property type="match status" value="1"/>
</dbReference>
<keyword evidence="4 5" id="KW-0472">Membrane</keyword>
<name>A0AAU7BXA0_9FLAO</name>
<comment type="subcellular location">
    <subcellularLocation>
        <location evidence="1">Membrane</location>
    </subcellularLocation>
</comment>
<dbReference type="PANTHER" id="PTHR30414">
    <property type="entry name" value="MINICONDUCTANCE MECHANOSENSITIVE CHANNEL YBDG"/>
    <property type="match status" value="1"/>
</dbReference>
<feature type="domain" description="Mechanosensitive ion channel MscS" evidence="6">
    <location>
        <begin position="190"/>
        <end position="258"/>
    </location>
</feature>
<reference evidence="7" key="1">
    <citation type="submission" date="2024-05" db="EMBL/GenBank/DDBJ databases">
        <title>Pontimicrobium maritimus sp. nov., isolated form sea water.</title>
        <authorList>
            <person name="Muhammad N."/>
            <person name="Vuong T.Q."/>
            <person name="Han H.L."/>
            <person name="Kim S.-G."/>
        </authorList>
    </citation>
    <scope>NUCLEOTIDE SEQUENCE</scope>
    <source>
        <strain evidence="7">SW4</strain>
    </source>
</reference>
<dbReference type="GO" id="GO:0008381">
    <property type="term" value="F:mechanosensitive monoatomic ion channel activity"/>
    <property type="evidence" value="ECO:0007669"/>
    <property type="project" value="InterPro"/>
</dbReference>
<evidence type="ECO:0000256" key="5">
    <source>
        <dbReference type="SAM" id="Phobius"/>
    </source>
</evidence>
<feature type="transmembrane region" description="Helical" evidence="5">
    <location>
        <begin position="145"/>
        <end position="165"/>
    </location>
</feature>
<evidence type="ECO:0000313" key="7">
    <source>
        <dbReference type="EMBL" id="XBG62572.1"/>
    </source>
</evidence>
<dbReference type="EMBL" id="CP157199">
    <property type="protein sequence ID" value="XBG62572.1"/>
    <property type="molecule type" value="Genomic_DNA"/>
</dbReference>
<feature type="transmembrane region" description="Helical" evidence="5">
    <location>
        <begin position="171"/>
        <end position="188"/>
    </location>
</feature>
<dbReference type="InterPro" id="IPR023408">
    <property type="entry name" value="MscS_beta-dom_sf"/>
</dbReference>
<proteinExistence type="predicted"/>
<accession>A0AAU7BXA0</accession>
<evidence type="ECO:0000256" key="3">
    <source>
        <dbReference type="ARBA" id="ARBA00022989"/>
    </source>
</evidence>
<dbReference type="Gene3D" id="2.30.30.60">
    <property type="match status" value="1"/>
</dbReference>
<dbReference type="InterPro" id="IPR006685">
    <property type="entry name" value="MscS_channel_2nd"/>
</dbReference>
<dbReference type="PANTHER" id="PTHR30414:SF0">
    <property type="entry name" value="MINICONDUCTANCE MECHANOSENSITIVE CHANNEL YBDG"/>
    <property type="match status" value="1"/>
</dbReference>
<evidence type="ECO:0000256" key="2">
    <source>
        <dbReference type="ARBA" id="ARBA00022692"/>
    </source>
</evidence>
<keyword evidence="3 5" id="KW-1133">Transmembrane helix</keyword>
<dbReference type="GO" id="GO:0005886">
    <property type="term" value="C:plasma membrane"/>
    <property type="evidence" value="ECO:0007669"/>
    <property type="project" value="TreeGrafter"/>
</dbReference>
<dbReference type="RefSeq" id="WP_347925887.1">
    <property type="nucleotide sequence ID" value="NZ_CP157199.1"/>
</dbReference>
<feature type="transmembrane region" description="Helical" evidence="5">
    <location>
        <begin position="77"/>
        <end position="97"/>
    </location>
</feature>
<sequence>MRELQCFFYDLFIASGIPDSTAKYLNMICLLIILAVIIYITDFITRKILRRAFSKFAQKTKTNFDNLLISHRAPRNIAHLVPLFLTIELFPVVFYDFPEFEKYIIILLKVYAIVLTVWIIRSVLKTFESYFKTLPRLKDKPIDSYIQVVMLFVWIIAIASCLAVVINLSFLKFFTTLGAASAILLLIFKDTILGFVASIQVAINDTVRIGDWITMEKYGADGDVIEINLSTIQIQNFDMTITNIPTYALISDSFKNWRGMQASGGRRIKRSILLKAKSIHYLTDEKIEELKGIQLITEYLNTRQRDIDNFNRQHEINKSVMINGRNLTNLGVFRKYLQSYIENHSAINKDMFIMVRQLAPTPQGLPLEIYCFSSDKRWENYEYIMSDIFDHALSAVTYFDLEIYELDTIVNVSE</sequence>
<dbReference type="AlphaFoldDB" id="A0AAU7BXA0"/>
<evidence type="ECO:0000259" key="6">
    <source>
        <dbReference type="Pfam" id="PF00924"/>
    </source>
</evidence>
<protein>
    <submittedName>
        <fullName evidence="7">Mechanosensitive ion channel domain-containing protein</fullName>
    </submittedName>
</protein>
<organism evidence="7">
    <name type="scientific">Pontimicrobium sp. SW4</name>
    <dbReference type="NCBI Taxonomy" id="3153519"/>
    <lineage>
        <taxon>Bacteria</taxon>
        <taxon>Pseudomonadati</taxon>
        <taxon>Bacteroidota</taxon>
        <taxon>Flavobacteriia</taxon>
        <taxon>Flavobacteriales</taxon>
        <taxon>Flavobacteriaceae</taxon>
        <taxon>Pontimicrobium</taxon>
    </lineage>
</organism>
<evidence type="ECO:0000256" key="1">
    <source>
        <dbReference type="ARBA" id="ARBA00004370"/>
    </source>
</evidence>
<gene>
    <name evidence="7" type="ORF">ABGB03_06600</name>
</gene>
<dbReference type="InterPro" id="IPR010920">
    <property type="entry name" value="LSM_dom_sf"/>
</dbReference>
<dbReference type="InterPro" id="IPR030192">
    <property type="entry name" value="YbdG"/>
</dbReference>
<evidence type="ECO:0000256" key="4">
    <source>
        <dbReference type="ARBA" id="ARBA00023136"/>
    </source>
</evidence>
<keyword evidence="2 5" id="KW-0812">Transmembrane</keyword>
<feature type="transmembrane region" description="Helical" evidence="5">
    <location>
        <begin position="24"/>
        <end position="45"/>
    </location>
</feature>